<dbReference type="InterPro" id="IPR007298">
    <property type="entry name" value="Cu-R_lipoprotein_NlpE"/>
</dbReference>
<feature type="compositionally biased region" description="Basic and acidic residues" evidence="1">
    <location>
        <begin position="24"/>
        <end position="34"/>
    </location>
</feature>
<evidence type="ECO:0000313" key="4">
    <source>
        <dbReference type="Proteomes" id="UP000240572"/>
    </source>
</evidence>
<feature type="chain" id="PRO_5015143861" evidence="2">
    <location>
        <begin position="20"/>
        <end position="155"/>
    </location>
</feature>
<evidence type="ECO:0000313" key="3">
    <source>
        <dbReference type="EMBL" id="PSK93347.1"/>
    </source>
</evidence>
<reference evidence="3 4" key="1">
    <citation type="submission" date="2018-03" db="EMBL/GenBank/DDBJ databases">
        <title>Genomic Encyclopedia of Type Strains, Phase III (KMG-III): the genomes of soil and plant-associated and newly described type strains.</title>
        <authorList>
            <person name="Whitman W."/>
        </authorList>
    </citation>
    <scope>NUCLEOTIDE SEQUENCE [LARGE SCALE GENOMIC DNA]</scope>
    <source>
        <strain evidence="3 4">CGMCC 1.12700</strain>
    </source>
</reference>
<keyword evidence="2" id="KW-0732">Signal</keyword>
<protein>
    <submittedName>
        <fullName evidence="3">NlpE-like protein</fullName>
    </submittedName>
</protein>
<name>A0A2P8D823_9BACT</name>
<gene>
    <name evidence="3" type="ORF">B0I18_102317</name>
</gene>
<feature type="region of interest" description="Disordered" evidence="1">
    <location>
        <begin position="24"/>
        <end position="48"/>
    </location>
</feature>
<dbReference type="EMBL" id="PYGD01000002">
    <property type="protein sequence ID" value="PSK93347.1"/>
    <property type="molecule type" value="Genomic_DNA"/>
</dbReference>
<evidence type="ECO:0000256" key="2">
    <source>
        <dbReference type="SAM" id="SignalP"/>
    </source>
</evidence>
<feature type="signal peptide" evidence="2">
    <location>
        <begin position="1"/>
        <end position="19"/>
    </location>
</feature>
<proteinExistence type="predicted"/>
<dbReference type="PROSITE" id="PS51257">
    <property type="entry name" value="PROKAR_LIPOPROTEIN"/>
    <property type="match status" value="1"/>
</dbReference>
<dbReference type="OrthoDB" id="5348860at2"/>
<dbReference type="RefSeq" id="WP_106522357.1">
    <property type="nucleotide sequence ID" value="NZ_PYGD01000002.1"/>
</dbReference>
<dbReference type="Gene3D" id="2.40.128.640">
    <property type="match status" value="1"/>
</dbReference>
<feature type="compositionally biased region" description="Low complexity" evidence="1">
    <location>
        <begin position="35"/>
        <end position="44"/>
    </location>
</feature>
<accession>A0A2P8D823</accession>
<dbReference type="AlphaFoldDB" id="A0A2P8D823"/>
<keyword evidence="4" id="KW-1185">Reference proteome</keyword>
<organism evidence="3 4">
    <name type="scientific">Taibaiella chishuiensis</name>
    <dbReference type="NCBI Taxonomy" id="1434707"/>
    <lineage>
        <taxon>Bacteria</taxon>
        <taxon>Pseudomonadati</taxon>
        <taxon>Bacteroidota</taxon>
        <taxon>Chitinophagia</taxon>
        <taxon>Chitinophagales</taxon>
        <taxon>Chitinophagaceae</taxon>
        <taxon>Taibaiella</taxon>
    </lineage>
</organism>
<sequence>MLRKDVAFALLCLSLTACNYTGDKNKTTDGRKPDTTAQQPAAATGDNAQNALDWSGTYEATLPCADCPGIKTVLTLNKDQTFLRSEQYLKNHTEETTTEDKGRFEWNKNGNVIHLKGKTTDLLLKVGENRLFALDKRGEEIGGSHKDDYIFTKKY</sequence>
<dbReference type="Proteomes" id="UP000240572">
    <property type="component" value="Unassembled WGS sequence"/>
</dbReference>
<evidence type="ECO:0000256" key="1">
    <source>
        <dbReference type="SAM" id="MobiDB-lite"/>
    </source>
</evidence>
<comment type="caution">
    <text evidence="3">The sequence shown here is derived from an EMBL/GenBank/DDBJ whole genome shotgun (WGS) entry which is preliminary data.</text>
</comment>
<dbReference type="Pfam" id="PF04170">
    <property type="entry name" value="NlpE"/>
    <property type="match status" value="1"/>
</dbReference>